<dbReference type="EMBL" id="ODYU01006335">
    <property type="protein sequence ID" value="SOQ48090.1"/>
    <property type="molecule type" value="Genomic_DNA"/>
</dbReference>
<feature type="region of interest" description="Disordered" evidence="1">
    <location>
        <begin position="29"/>
        <end position="89"/>
    </location>
</feature>
<sequence>MENGFPIHYSIILHDMRTVRGRFSTVREGIVDPEPEVEEENEDFCPSDSSWEPSEGDAGDSDEEISETDERPNRRRRRSSSPSELMNRRQMYCNFLKDLQRTLYKLFGGNMSASPKSPPLVESPQSPPLVESPESPPQLESPESPPQLESPESPPQLESPESPPLLESPDSPPLVESLESPPQLESPESPPHLESPESPPQFESPESPPPPESPESPESPQLEPPEIPQPEAPGLPNDMAGGNHRRRPHRRRRRHSDEEDNEIRGKRRHLDDLSNNNIGQKQDSKTQSEWISIGTGQTKIHKSKYFKEEPEKYSAATRHLLVAVFGREVLSTHSLTGKKSPAHQDKPAKQCLDPIKVGDIIKHVRDAFNVSASVIRLSIFYWIHFGECAGELNLIPPKRTRGVHSISEPQDNRRSATASW</sequence>
<evidence type="ECO:0000256" key="1">
    <source>
        <dbReference type="SAM" id="MobiDB-lite"/>
    </source>
</evidence>
<organism evidence="3">
    <name type="scientific">Spodoptera frugiperda</name>
    <name type="common">Fall armyworm</name>
    <dbReference type="NCBI Taxonomy" id="7108"/>
    <lineage>
        <taxon>Eukaryota</taxon>
        <taxon>Metazoa</taxon>
        <taxon>Ecdysozoa</taxon>
        <taxon>Arthropoda</taxon>
        <taxon>Hexapoda</taxon>
        <taxon>Insecta</taxon>
        <taxon>Pterygota</taxon>
        <taxon>Neoptera</taxon>
        <taxon>Endopterygota</taxon>
        <taxon>Lepidoptera</taxon>
        <taxon>Glossata</taxon>
        <taxon>Ditrysia</taxon>
        <taxon>Noctuoidea</taxon>
        <taxon>Noctuidae</taxon>
        <taxon>Amphipyrinae</taxon>
        <taxon>Spodoptera</taxon>
    </lineage>
</organism>
<dbReference type="GO" id="GO:0003677">
    <property type="term" value="F:DNA binding"/>
    <property type="evidence" value="ECO:0007669"/>
    <property type="project" value="InterPro"/>
</dbReference>
<feature type="region of interest" description="Disordered" evidence="1">
    <location>
        <begin position="110"/>
        <end position="290"/>
    </location>
</feature>
<feature type="compositionally biased region" description="Polar residues" evidence="1">
    <location>
        <begin position="273"/>
        <end position="290"/>
    </location>
</feature>
<dbReference type="AlphaFoldDB" id="A0A2H1W4S7"/>
<gene>
    <name evidence="3" type="ORF">SFRICE_002171</name>
</gene>
<feature type="compositionally biased region" description="Acidic residues" evidence="1">
    <location>
        <begin position="54"/>
        <end position="67"/>
    </location>
</feature>
<accession>A0A2H1W4S7</accession>
<dbReference type="Gene3D" id="1.10.10.2590">
    <property type="entry name" value="BEN domain"/>
    <property type="match status" value="1"/>
</dbReference>
<protein>
    <submittedName>
        <fullName evidence="3">SFRICE_002171</fullName>
    </submittedName>
</protein>
<feature type="compositionally biased region" description="Basic residues" evidence="1">
    <location>
        <begin position="243"/>
        <end position="254"/>
    </location>
</feature>
<feature type="compositionally biased region" description="Acidic residues" evidence="1">
    <location>
        <begin position="31"/>
        <end position="45"/>
    </location>
</feature>
<name>A0A2H1W4S7_SPOFR</name>
<feature type="compositionally biased region" description="Low complexity" evidence="1">
    <location>
        <begin position="122"/>
        <end position="187"/>
    </location>
</feature>
<dbReference type="Pfam" id="PF10523">
    <property type="entry name" value="BEN"/>
    <property type="match status" value="1"/>
</dbReference>
<dbReference type="PROSITE" id="PS51457">
    <property type="entry name" value="BEN"/>
    <property type="match status" value="1"/>
</dbReference>
<proteinExistence type="predicted"/>
<dbReference type="InterPro" id="IPR018379">
    <property type="entry name" value="BEN_domain"/>
</dbReference>
<dbReference type="SMART" id="SM01025">
    <property type="entry name" value="BEN"/>
    <property type="match status" value="1"/>
</dbReference>
<evidence type="ECO:0000259" key="2">
    <source>
        <dbReference type="PROSITE" id="PS51457"/>
    </source>
</evidence>
<feature type="domain" description="BEN" evidence="2">
    <location>
        <begin position="279"/>
        <end position="396"/>
    </location>
</feature>
<evidence type="ECO:0000313" key="3">
    <source>
        <dbReference type="EMBL" id="SOQ48090.1"/>
    </source>
</evidence>
<reference evidence="3" key="1">
    <citation type="submission" date="2016-07" db="EMBL/GenBank/DDBJ databases">
        <authorList>
            <person name="Bretaudeau A."/>
        </authorList>
    </citation>
    <scope>NUCLEOTIDE SEQUENCE</scope>
    <source>
        <strain evidence="3">Rice</strain>
        <tissue evidence="3">Whole body</tissue>
    </source>
</reference>
<feature type="compositionally biased region" description="Pro residues" evidence="1">
    <location>
        <begin position="222"/>
        <end position="233"/>
    </location>
</feature>
<feature type="region of interest" description="Disordered" evidence="1">
    <location>
        <begin position="401"/>
        <end position="420"/>
    </location>
</feature>